<evidence type="ECO:0000256" key="2">
    <source>
        <dbReference type="ARBA" id="ARBA00007658"/>
    </source>
</evidence>
<dbReference type="Proteomes" id="UP001500037">
    <property type="component" value="Unassembled WGS sequence"/>
</dbReference>
<keyword evidence="4" id="KW-0325">Glycoprotein</keyword>
<dbReference type="InterPro" id="IPR001382">
    <property type="entry name" value="Glyco_hydro_47"/>
</dbReference>
<dbReference type="PRINTS" id="PR00747">
    <property type="entry name" value="GLYHDRLASE47"/>
</dbReference>
<dbReference type="EMBL" id="BAAALF010000126">
    <property type="protein sequence ID" value="GAA1257962.1"/>
    <property type="molecule type" value="Genomic_DNA"/>
</dbReference>
<dbReference type="Pfam" id="PF01532">
    <property type="entry name" value="Glyco_hydro_47"/>
    <property type="match status" value="1"/>
</dbReference>
<comment type="similarity">
    <text evidence="2">Belongs to the glycosyl hydrolase 47 family.</text>
</comment>
<evidence type="ECO:0000256" key="6">
    <source>
        <dbReference type="SAM" id="SignalP"/>
    </source>
</evidence>
<dbReference type="InterPro" id="IPR012341">
    <property type="entry name" value="6hp_glycosidase-like_sf"/>
</dbReference>
<comment type="caution">
    <text evidence="7">The sequence shown here is derived from an EMBL/GenBank/DDBJ whole genome shotgun (WGS) entry which is preliminary data.</text>
</comment>
<evidence type="ECO:0000256" key="3">
    <source>
        <dbReference type="ARBA" id="ARBA00022824"/>
    </source>
</evidence>
<evidence type="ECO:0000256" key="5">
    <source>
        <dbReference type="SAM" id="MobiDB-lite"/>
    </source>
</evidence>
<keyword evidence="8" id="KW-1185">Reference proteome</keyword>
<organism evidence="7 8">
    <name type="scientific">Kitasatospora nipponensis</name>
    <dbReference type="NCBI Taxonomy" id="258049"/>
    <lineage>
        <taxon>Bacteria</taxon>
        <taxon>Bacillati</taxon>
        <taxon>Actinomycetota</taxon>
        <taxon>Actinomycetes</taxon>
        <taxon>Kitasatosporales</taxon>
        <taxon>Streptomycetaceae</taxon>
        <taxon>Kitasatospora</taxon>
    </lineage>
</organism>
<accession>A0ABP4HDL9</accession>
<feature type="chain" id="PRO_5046105911" description="Mannosyl-oligosaccharide alpha-1,2-mannosidase" evidence="6">
    <location>
        <begin position="29"/>
        <end position="493"/>
    </location>
</feature>
<dbReference type="InterPro" id="IPR036026">
    <property type="entry name" value="Seven-hairpin_glycosidases"/>
</dbReference>
<dbReference type="SUPFAM" id="SSF48225">
    <property type="entry name" value="Seven-hairpin glycosidases"/>
    <property type="match status" value="1"/>
</dbReference>
<evidence type="ECO:0008006" key="9">
    <source>
        <dbReference type="Google" id="ProtNLM"/>
    </source>
</evidence>
<evidence type="ECO:0000256" key="4">
    <source>
        <dbReference type="ARBA" id="ARBA00023180"/>
    </source>
</evidence>
<evidence type="ECO:0000313" key="8">
    <source>
        <dbReference type="Proteomes" id="UP001500037"/>
    </source>
</evidence>
<feature type="region of interest" description="Disordered" evidence="5">
    <location>
        <begin position="37"/>
        <end position="58"/>
    </location>
</feature>
<feature type="signal peptide" evidence="6">
    <location>
        <begin position="1"/>
        <end position="28"/>
    </location>
</feature>
<keyword evidence="3" id="KW-0256">Endoplasmic reticulum</keyword>
<dbReference type="Gene3D" id="1.50.10.10">
    <property type="match status" value="1"/>
</dbReference>
<dbReference type="PANTHER" id="PTHR45679:SF5">
    <property type="entry name" value="ER DEGRADATION-ENHANCING ALPHA-MANNOSIDASE-LIKE PROTEIN 1"/>
    <property type="match status" value="1"/>
</dbReference>
<dbReference type="InterPro" id="IPR006311">
    <property type="entry name" value="TAT_signal"/>
</dbReference>
<protein>
    <recommendedName>
        <fullName evidence="9">Mannosyl-oligosaccharide alpha-1,2-mannosidase</fullName>
    </recommendedName>
</protein>
<evidence type="ECO:0000256" key="1">
    <source>
        <dbReference type="ARBA" id="ARBA00004240"/>
    </source>
</evidence>
<dbReference type="PANTHER" id="PTHR45679">
    <property type="entry name" value="ER DEGRADATION-ENHANCING ALPHA-MANNOSIDASE-LIKE PROTEIN 2"/>
    <property type="match status" value="1"/>
</dbReference>
<sequence length="493" mass="54088">MRPLRPSSLPLPRRRAVLGAGGVVPALAALARPAAATAAPAAPSPVPSPGRRADPEPLPSDAAVAREVRAEFLHSWQGYRQAAWGYDEVRPVSGGRHDFFAAGHSFGLSAVEALDTLWVMELDEEVAQAADWIEAHLDPVADVDMPVFESVIRLVGGLLAGYLCTGRPELLTRCRELTDRLLPAFTASPTGIPYTRVNLRTGAVAGTAPPLAEIGSNVAEFGLLSRLTGDSRYVDAAKRAYRAVLERRSSLDLLGTTLHTETGQWLDDVSCAPNPPVDSFHEYLQVGGELLDDRELRDWYRLLTDAVLRHQLVEQDGLSWFRQVGAQDGRPRGTNQSELGSFYAGLLAKGGDLATARSYYRSWTALLDRHPVLPEQLDFATGEVRSARNDLRPEYANAAFDLWRLTGDEEYKRTAYRYFDALRTHLRVPGGYTVAEDVTGSPMRLGDLTPGYWFAENPKYLYLMFAAAPRFDYARGLLSTEGKILRGAVRPGA</sequence>
<proteinExistence type="inferred from homology"/>
<name>A0ABP4HDL9_9ACTN</name>
<reference evidence="8" key="1">
    <citation type="journal article" date="2019" name="Int. J. Syst. Evol. Microbiol.">
        <title>The Global Catalogue of Microorganisms (GCM) 10K type strain sequencing project: providing services to taxonomists for standard genome sequencing and annotation.</title>
        <authorList>
            <consortium name="The Broad Institute Genomics Platform"/>
            <consortium name="The Broad Institute Genome Sequencing Center for Infectious Disease"/>
            <person name="Wu L."/>
            <person name="Ma J."/>
        </authorList>
    </citation>
    <scope>NUCLEOTIDE SEQUENCE [LARGE SCALE GENOMIC DNA]</scope>
    <source>
        <strain evidence="8">JCM 13004</strain>
    </source>
</reference>
<dbReference type="RefSeq" id="WP_344444727.1">
    <property type="nucleotide sequence ID" value="NZ_BAAALF010000126.1"/>
</dbReference>
<dbReference type="InterPro" id="IPR044674">
    <property type="entry name" value="EDEM1/2/3"/>
</dbReference>
<keyword evidence="6" id="KW-0732">Signal</keyword>
<comment type="subcellular location">
    <subcellularLocation>
        <location evidence="1">Endoplasmic reticulum</location>
    </subcellularLocation>
</comment>
<dbReference type="PROSITE" id="PS51318">
    <property type="entry name" value="TAT"/>
    <property type="match status" value="1"/>
</dbReference>
<gene>
    <name evidence="7" type="ORF">GCM10009665_55320</name>
</gene>
<evidence type="ECO:0000313" key="7">
    <source>
        <dbReference type="EMBL" id="GAA1257962.1"/>
    </source>
</evidence>